<evidence type="ECO:0000313" key="4">
    <source>
        <dbReference type="EMBL" id="TDC78015.1"/>
    </source>
</evidence>
<dbReference type="SUPFAM" id="SSF48403">
    <property type="entry name" value="Ankyrin repeat"/>
    <property type="match status" value="1"/>
</dbReference>
<dbReference type="PANTHER" id="PTHR24171">
    <property type="entry name" value="ANKYRIN REPEAT DOMAIN-CONTAINING PROTEIN 39-RELATED"/>
    <property type="match status" value="1"/>
</dbReference>
<dbReference type="RefSeq" id="WP_132816820.1">
    <property type="nucleotide sequence ID" value="NZ_SMKI01000041.1"/>
</dbReference>
<organism evidence="4 5">
    <name type="scientific">Streptomyces hainanensis</name>
    <dbReference type="NCBI Taxonomy" id="402648"/>
    <lineage>
        <taxon>Bacteria</taxon>
        <taxon>Bacillati</taxon>
        <taxon>Actinomycetota</taxon>
        <taxon>Actinomycetes</taxon>
        <taxon>Kitasatosporales</taxon>
        <taxon>Streptomycetaceae</taxon>
        <taxon>Streptomyces</taxon>
    </lineage>
</organism>
<dbReference type="SMART" id="SM00248">
    <property type="entry name" value="ANK"/>
    <property type="match status" value="3"/>
</dbReference>
<evidence type="ECO:0000256" key="2">
    <source>
        <dbReference type="ARBA" id="ARBA00023043"/>
    </source>
</evidence>
<keyword evidence="2 3" id="KW-0040">ANK repeat</keyword>
<protein>
    <submittedName>
        <fullName evidence="4">Ankyrin repeat domain-containing protein</fullName>
    </submittedName>
</protein>
<dbReference type="PANTHER" id="PTHR24171:SF8">
    <property type="entry name" value="BRCA1-ASSOCIATED RING DOMAIN PROTEIN 1"/>
    <property type="match status" value="1"/>
</dbReference>
<feature type="repeat" description="ANK" evidence="3">
    <location>
        <begin position="41"/>
        <end position="73"/>
    </location>
</feature>
<dbReference type="GO" id="GO:0004842">
    <property type="term" value="F:ubiquitin-protein transferase activity"/>
    <property type="evidence" value="ECO:0007669"/>
    <property type="project" value="TreeGrafter"/>
</dbReference>
<dbReference type="EMBL" id="SMKI01000041">
    <property type="protein sequence ID" value="TDC78015.1"/>
    <property type="molecule type" value="Genomic_DNA"/>
</dbReference>
<dbReference type="InterPro" id="IPR002110">
    <property type="entry name" value="Ankyrin_rpt"/>
</dbReference>
<dbReference type="InterPro" id="IPR036770">
    <property type="entry name" value="Ankyrin_rpt-contain_sf"/>
</dbReference>
<dbReference type="OrthoDB" id="278248at2"/>
<sequence>MNRRRRKKAEGRLVVAAMVGEPAVVARLLRAGVSPEASDVDGMTALYAAAVHGDAHSVRLLLRAGAAPDRESAGVGSEGTPLCAAACWGHEDAVRELLAFGAGPEVREDAGTGLTPLEWARGGPHPGTEALLLAATQG</sequence>
<name>A0A4V2Y3V9_9ACTN</name>
<keyword evidence="1" id="KW-0677">Repeat</keyword>
<dbReference type="Pfam" id="PF12796">
    <property type="entry name" value="Ank_2"/>
    <property type="match status" value="1"/>
</dbReference>
<keyword evidence="5" id="KW-1185">Reference proteome</keyword>
<evidence type="ECO:0000313" key="5">
    <source>
        <dbReference type="Proteomes" id="UP000295345"/>
    </source>
</evidence>
<accession>A0A4V2Y3V9</accession>
<dbReference type="PROSITE" id="PS50297">
    <property type="entry name" value="ANK_REP_REGION"/>
    <property type="match status" value="1"/>
</dbReference>
<dbReference type="Proteomes" id="UP000295345">
    <property type="component" value="Unassembled WGS sequence"/>
</dbReference>
<dbReference type="PROSITE" id="PS50088">
    <property type="entry name" value="ANK_REPEAT"/>
    <property type="match status" value="1"/>
</dbReference>
<dbReference type="AlphaFoldDB" id="A0A4V2Y3V9"/>
<comment type="caution">
    <text evidence="4">The sequence shown here is derived from an EMBL/GenBank/DDBJ whole genome shotgun (WGS) entry which is preliminary data.</text>
</comment>
<gene>
    <name evidence="4" type="ORF">E1283_05950</name>
</gene>
<evidence type="ECO:0000256" key="3">
    <source>
        <dbReference type="PROSITE-ProRule" id="PRU00023"/>
    </source>
</evidence>
<dbReference type="Gene3D" id="1.25.40.20">
    <property type="entry name" value="Ankyrin repeat-containing domain"/>
    <property type="match status" value="1"/>
</dbReference>
<evidence type="ECO:0000256" key="1">
    <source>
        <dbReference type="ARBA" id="ARBA00022737"/>
    </source>
</evidence>
<dbReference type="GO" id="GO:0085020">
    <property type="term" value="P:protein K6-linked ubiquitination"/>
    <property type="evidence" value="ECO:0007669"/>
    <property type="project" value="TreeGrafter"/>
</dbReference>
<reference evidence="4 5" key="1">
    <citation type="submission" date="2019-03" db="EMBL/GenBank/DDBJ databases">
        <title>Draft genome sequences of novel Actinobacteria.</title>
        <authorList>
            <person name="Sahin N."/>
            <person name="Ay H."/>
            <person name="Saygin H."/>
        </authorList>
    </citation>
    <scope>NUCLEOTIDE SEQUENCE [LARGE SCALE GENOMIC DNA]</scope>
    <source>
        <strain evidence="4 5">DSM 41900</strain>
    </source>
</reference>
<proteinExistence type="predicted"/>